<dbReference type="SUPFAM" id="SSF52172">
    <property type="entry name" value="CheY-like"/>
    <property type="match status" value="1"/>
</dbReference>
<dbReference type="Proteomes" id="UP000199800">
    <property type="component" value="Unassembled WGS sequence"/>
</dbReference>
<dbReference type="AlphaFoldDB" id="A0A1H9ZA64"/>
<sequence>MLNVLICDDSGKQIILEKKAVLDYQAKKKQALFRIYTAMTTKDALQYVAVNQVDLAILDIEIDRKSGIDVAKEILKKNPVCKIIFVTNYDSFAYSAFEIEAFAYMLKPLQQKKLYEQLDKVFVARQKEQLLERYGGAKLEIKYKGTTSCIRQEDILYIEKKGKNVVVVTDDSEYEYTDNLKDLEKRLDPEKFTRCHNGFIVNLNRIVSYRRTEVYVGEQEMCIPVSKANISKVVNMLEKHLWENVL</sequence>
<evidence type="ECO:0000313" key="6">
    <source>
        <dbReference type="EMBL" id="SES77737.1"/>
    </source>
</evidence>
<dbReference type="InterPro" id="IPR001789">
    <property type="entry name" value="Sig_transdc_resp-reg_receiver"/>
</dbReference>
<keyword evidence="7" id="KW-1185">Reference proteome</keyword>
<evidence type="ECO:0000259" key="4">
    <source>
        <dbReference type="PROSITE" id="PS50110"/>
    </source>
</evidence>
<dbReference type="Pfam" id="PF04397">
    <property type="entry name" value="LytTR"/>
    <property type="match status" value="1"/>
</dbReference>
<dbReference type="STRING" id="29364.SAMN04487772_10352"/>
<feature type="domain" description="Response regulatory" evidence="4">
    <location>
        <begin position="3"/>
        <end position="122"/>
    </location>
</feature>
<dbReference type="Gene3D" id="2.40.50.1020">
    <property type="entry name" value="LytTr DNA-binding domain"/>
    <property type="match status" value="1"/>
</dbReference>
<dbReference type="PROSITE" id="PS50110">
    <property type="entry name" value="RESPONSE_REGULATORY"/>
    <property type="match status" value="1"/>
</dbReference>
<dbReference type="PANTHER" id="PTHR37299:SF1">
    <property type="entry name" value="STAGE 0 SPORULATION PROTEIN A HOMOLOG"/>
    <property type="match status" value="1"/>
</dbReference>
<dbReference type="GO" id="GO:0003677">
    <property type="term" value="F:DNA binding"/>
    <property type="evidence" value="ECO:0007669"/>
    <property type="project" value="InterPro"/>
</dbReference>
<protein>
    <recommendedName>
        <fullName evidence="1">Stage 0 sporulation protein A homolog</fullName>
    </recommendedName>
</protein>
<dbReference type="Gene3D" id="3.40.50.2300">
    <property type="match status" value="1"/>
</dbReference>
<organism evidence="6 7">
    <name type="scientific">[Clostridium] polysaccharolyticum</name>
    <dbReference type="NCBI Taxonomy" id="29364"/>
    <lineage>
        <taxon>Bacteria</taxon>
        <taxon>Bacillati</taxon>
        <taxon>Bacillota</taxon>
        <taxon>Clostridia</taxon>
        <taxon>Lachnospirales</taxon>
        <taxon>Lachnospiraceae</taxon>
    </lineage>
</organism>
<evidence type="ECO:0000256" key="1">
    <source>
        <dbReference type="ARBA" id="ARBA00018672"/>
    </source>
</evidence>
<dbReference type="InterPro" id="IPR007492">
    <property type="entry name" value="LytTR_DNA-bd_dom"/>
</dbReference>
<proteinExistence type="predicted"/>
<dbReference type="GO" id="GO:0000156">
    <property type="term" value="F:phosphorelay response regulator activity"/>
    <property type="evidence" value="ECO:0007669"/>
    <property type="project" value="InterPro"/>
</dbReference>
<accession>A0A1H9ZA64</accession>
<name>A0A1H9ZA64_9FIRM</name>
<feature type="modified residue" description="4-aspartylphosphate" evidence="3">
    <location>
        <position position="59"/>
    </location>
</feature>
<evidence type="ECO:0000313" key="7">
    <source>
        <dbReference type="Proteomes" id="UP000199800"/>
    </source>
</evidence>
<dbReference type="InterPro" id="IPR046947">
    <property type="entry name" value="LytR-like"/>
</dbReference>
<dbReference type="Pfam" id="PF00072">
    <property type="entry name" value="Response_reg"/>
    <property type="match status" value="1"/>
</dbReference>
<dbReference type="EMBL" id="FOHN01000003">
    <property type="protein sequence ID" value="SES77737.1"/>
    <property type="molecule type" value="Genomic_DNA"/>
</dbReference>
<evidence type="ECO:0000259" key="5">
    <source>
        <dbReference type="PROSITE" id="PS50930"/>
    </source>
</evidence>
<feature type="domain" description="HTH LytTR-type" evidence="5">
    <location>
        <begin position="139"/>
        <end position="239"/>
    </location>
</feature>
<comment type="function">
    <text evidence="2">May play the central regulatory role in sporulation. It may be an element of the effector pathway responsible for the activation of sporulation genes in response to nutritional stress. Spo0A may act in concert with spo0H (a sigma factor) to control the expression of some genes that are critical to the sporulation process.</text>
</comment>
<dbReference type="RefSeq" id="WP_092476082.1">
    <property type="nucleotide sequence ID" value="NZ_FOHN01000003.1"/>
</dbReference>
<dbReference type="InterPro" id="IPR011006">
    <property type="entry name" value="CheY-like_superfamily"/>
</dbReference>
<evidence type="ECO:0000256" key="2">
    <source>
        <dbReference type="ARBA" id="ARBA00024867"/>
    </source>
</evidence>
<dbReference type="OrthoDB" id="9809318at2"/>
<dbReference type="PANTHER" id="PTHR37299">
    <property type="entry name" value="TRANSCRIPTIONAL REGULATOR-RELATED"/>
    <property type="match status" value="1"/>
</dbReference>
<evidence type="ECO:0000256" key="3">
    <source>
        <dbReference type="PROSITE-ProRule" id="PRU00169"/>
    </source>
</evidence>
<dbReference type="SMART" id="SM00448">
    <property type="entry name" value="REC"/>
    <property type="match status" value="1"/>
</dbReference>
<gene>
    <name evidence="6" type="ORF">SAMN04487772_10352</name>
</gene>
<reference evidence="6 7" key="1">
    <citation type="submission" date="2016-10" db="EMBL/GenBank/DDBJ databases">
        <authorList>
            <person name="de Groot N.N."/>
        </authorList>
    </citation>
    <scope>NUCLEOTIDE SEQUENCE [LARGE SCALE GENOMIC DNA]</scope>
    <source>
        <strain evidence="6 7">DSM 1801</strain>
    </source>
</reference>
<keyword evidence="3" id="KW-0597">Phosphoprotein</keyword>
<dbReference type="SMART" id="SM00850">
    <property type="entry name" value="LytTR"/>
    <property type="match status" value="1"/>
</dbReference>
<dbReference type="PROSITE" id="PS50930">
    <property type="entry name" value="HTH_LYTTR"/>
    <property type="match status" value="1"/>
</dbReference>